<evidence type="ECO:0008006" key="4">
    <source>
        <dbReference type="Google" id="ProtNLM"/>
    </source>
</evidence>
<keyword evidence="1" id="KW-0732">Signal</keyword>
<dbReference type="InterPro" id="IPR051477">
    <property type="entry name" value="Expansin_CellWall"/>
</dbReference>
<dbReference type="SUPFAM" id="SSF50685">
    <property type="entry name" value="Barwin-like endoglucanases"/>
    <property type="match status" value="1"/>
</dbReference>
<dbReference type="Proteomes" id="UP000070133">
    <property type="component" value="Unassembled WGS sequence"/>
</dbReference>
<evidence type="ECO:0000313" key="3">
    <source>
        <dbReference type="Proteomes" id="UP000070133"/>
    </source>
</evidence>
<sequence>MILSDQRHDVSRWYRTARTYNSGSVDLSGRLEVTSCCTKSYASDIANRLLGWTGSRGPSTKKTTSGTDEMNTGWVTMYTPSRDPDHPNACGGLASEKDNVVAVASDWFTTTNSNDDPICDVNGGRQIRAWLNGTSVTVRVIDRCRVCGKGDLDLSLTPFRKLTGDFTGKYHNVEWEFMQARERAWRQYTADHVIMVTPSTEKGGLGPIPELVLECVDGVRIKTGPEFVMSSDHFRAYLRTQQPKAVAASTKATSFIVTQATHWLQKHTPVNLPESPWWEKTEELSIPQNDLYLPCDFEQLLQIFDLARNFAIEPLIRVTTHQLWNDVPDFSSLCKLNEMFLQGIIQRTPYHEGPIFEETLPMVPSLLQLQKLGVFTDGSRPYGIVTYEVDDEGKEWFYEQRPCLDFIMTTHNDNYKKLFDGLQKRPEIVMLAWTVNPPQRFPFQEKSSNDESAFLFNNLEAFRVVNSSGGYQEDPSTLEYEFDPDNDPEFRHQSMRKFDPVFFRWKARDWKVNVVDLVLDVALAM</sequence>
<dbReference type="CDD" id="cd22191">
    <property type="entry name" value="DPBB_RlpA_EXP_N-like"/>
    <property type="match status" value="1"/>
</dbReference>
<accession>A0A139H710</accession>
<dbReference type="OrthoDB" id="3762808at2759"/>
<gene>
    <name evidence="2" type="ORF">AC578_9391</name>
</gene>
<dbReference type="InterPro" id="IPR036908">
    <property type="entry name" value="RlpA-like_sf"/>
</dbReference>
<comment type="caution">
    <text evidence="2">The sequence shown here is derived from an EMBL/GenBank/DDBJ whole genome shotgun (WGS) entry which is preliminary data.</text>
</comment>
<evidence type="ECO:0000313" key="2">
    <source>
        <dbReference type="EMBL" id="KXS98138.1"/>
    </source>
</evidence>
<dbReference type="PANTHER" id="PTHR31836:SF27">
    <property type="entry name" value="RLPA-LIKE PROTEIN DOUBLE-PSI BETA-BARREL DOMAIN-CONTAINING PROTEIN"/>
    <property type="match status" value="1"/>
</dbReference>
<protein>
    <recommendedName>
        <fullName evidence="4">RlpA-like protein double-psi beta-barrel domain-containing protein</fullName>
    </recommendedName>
</protein>
<dbReference type="PANTHER" id="PTHR31836">
    <property type="match status" value="1"/>
</dbReference>
<name>A0A139H710_9PEZI</name>
<evidence type="ECO:0000256" key="1">
    <source>
        <dbReference type="ARBA" id="ARBA00022729"/>
    </source>
</evidence>
<dbReference type="EMBL" id="LFZN01000121">
    <property type="protein sequence ID" value="KXS98138.1"/>
    <property type="molecule type" value="Genomic_DNA"/>
</dbReference>
<keyword evidence="3" id="KW-1185">Reference proteome</keyword>
<dbReference type="AlphaFoldDB" id="A0A139H710"/>
<proteinExistence type="predicted"/>
<dbReference type="STRING" id="321146.A0A139H710"/>
<reference evidence="2 3" key="1">
    <citation type="submission" date="2015-07" db="EMBL/GenBank/DDBJ databases">
        <title>Comparative genomics of the Sigatoka disease complex on banana suggests a link between parallel evolutionary changes in Pseudocercospora fijiensis and Pseudocercospora eumusae and increased virulence on the banana host.</title>
        <authorList>
            <person name="Chang T.-C."/>
            <person name="Salvucci A."/>
            <person name="Crous P.W."/>
            <person name="Stergiopoulos I."/>
        </authorList>
    </citation>
    <scope>NUCLEOTIDE SEQUENCE [LARGE SCALE GENOMIC DNA]</scope>
    <source>
        <strain evidence="2 3">CBS 114824</strain>
    </source>
</reference>
<organism evidence="2 3">
    <name type="scientific">Pseudocercospora eumusae</name>
    <dbReference type="NCBI Taxonomy" id="321146"/>
    <lineage>
        <taxon>Eukaryota</taxon>
        <taxon>Fungi</taxon>
        <taxon>Dikarya</taxon>
        <taxon>Ascomycota</taxon>
        <taxon>Pezizomycotina</taxon>
        <taxon>Dothideomycetes</taxon>
        <taxon>Dothideomycetidae</taxon>
        <taxon>Mycosphaerellales</taxon>
        <taxon>Mycosphaerellaceae</taxon>
        <taxon>Pseudocercospora</taxon>
    </lineage>
</organism>
<dbReference type="Gene3D" id="2.40.40.10">
    <property type="entry name" value="RlpA-like domain"/>
    <property type="match status" value="1"/>
</dbReference>